<dbReference type="SUPFAM" id="SSF52335">
    <property type="entry name" value="Methylglyoxal synthase-like"/>
    <property type="match status" value="1"/>
</dbReference>
<dbReference type="PRINTS" id="PR00098">
    <property type="entry name" value="CPSASE"/>
</dbReference>
<dbReference type="Gene3D" id="3.40.50.1380">
    <property type="entry name" value="Methylglyoxal synthase-like domain"/>
    <property type="match status" value="1"/>
</dbReference>
<feature type="region of interest" description="Allosteric domain" evidence="19">
    <location>
        <begin position="936"/>
        <end position="1081"/>
    </location>
</feature>
<dbReference type="EC" id="6.3.4.16" evidence="19"/>
<feature type="binding site" evidence="19">
    <location>
        <position position="753"/>
    </location>
    <ligand>
        <name>ATP</name>
        <dbReference type="ChEBI" id="CHEBI:30616"/>
        <label>2</label>
    </ligand>
</feature>
<feature type="binding site" evidence="19">
    <location>
        <position position="842"/>
    </location>
    <ligand>
        <name>Mg(2+)</name>
        <dbReference type="ChEBI" id="CHEBI:18420"/>
        <label>4</label>
    </ligand>
</feature>
<feature type="binding site" evidence="19">
    <location>
        <position position="129"/>
    </location>
    <ligand>
        <name>ATP</name>
        <dbReference type="ChEBI" id="CHEBI:30616"/>
        <label>1</label>
    </ligand>
</feature>
<dbReference type="FunFam" id="3.30.470.20:FF:000013">
    <property type="entry name" value="Carbamoyl-phosphate synthase large chain"/>
    <property type="match status" value="1"/>
</dbReference>
<dbReference type="GO" id="GO:0005737">
    <property type="term" value="C:cytoplasm"/>
    <property type="evidence" value="ECO:0007669"/>
    <property type="project" value="TreeGrafter"/>
</dbReference>
<dbReference type="Pfam" id="PF02786">
    <property type="entry name" value="CPSase_L_D2"/>
    <property type="match status" value="2"/>
</dbReference>
<gene>
    <name evidence="19 22" type="primary">carB</name>
    <name evidence="22" type="ORF">Pla133_50630</name>
</gene>
<dbReference type="InterPro" id="IPR036897">
    <property type="entry name" value="CarbamoylP_synth_lsu_oligo_sf"/>
</dbReference>
<comment type="cofactor">
    <cofactor evidence="1">
        <name>Mn(2+)</name>
        <dbReference type="ChEBI" id="CHEBI:29035"/>
    </cofactor>
</comment>
<comment type="function">
    <text evidence="17 19">Large subunit of the glutamine-dependent carbamoyl phosphate synthetase (CPSase). CPSase catalyzes the formation of carbamoyl phosphate from the ammonia moiety of glutamine, carbonate, and phosphate donated by ATP, constituting the first step of 2 biosynthetic pathways, one leading to arginine and/or urea and the other to pyrimidine nucleotides. The large subunit (synthetase) binds the substrates ammonia (free or transferred from glutamine from the small subunit), hydrogencarbonate and ATP and carries out an ATP-coupled ligase reaction, activating hydrogencarbonate by forming carboxy phosphate which reacts with ammonia to form carbamoyl phosphate.</text>
</comment>
<dbReference type="HAMAP" id="MF_01210_B">
    <property type="entry name" value="CPSase_L_chain_B"/>
    <property type="match status" value="1"/>
</dbReference>
<feature type="binding site" evidence="19">
    <location>
        <position position="169"/>
    </location>
    <ligand>
        <name>ATP</name>
        <dbReference type="ChEBI" id="CHEBI:30616"/>
        <label>1</label>
    </ligand>
</feature>
<name>A0A518BSJ3_9BACT</name>
<feature type="binding site" evidence="19">
    <location>
        <position position="175"/>
    </location>
    <ligand>
        <name>ATP</name>
        <dbReference type="ChEBI" id="CHEBI:30616"/>
        <label>1</label>
    </ligand>
</feature>
<dbReference type="SUPFAM" id="SSF56059">
    <property type="entry name" value="Glutathione synthetase ATP-binding domain-like"/>
    <property type="match status" value="2"/>
</dbReference>
<comment type="similarity">
    <text evidence="4 19">Belongs to the CarB family.</text>
</comment>
<comment type="cofactor">
    <cofactor evidence="19">
        <name>Mg(2+)</name>
        <dbReference type="ChEBI" id="CHEBI:18420"/>
    </cofactor>
    <cofactor evidence="19">
        <name>Mn(2+)</name>
        <dbReference type="ChEBI" id="CHEBI:29035"/>
    </cofactor>
    <text evidence="19">Binds 4 Mg(2+) or Mn(2+) ions per subunit.</text>
</comment>
<dbReference type="PROSITE" id="PS51855">
    <property type="entry name" value="MGS"/>
    <property type="match status" value="1"/>
</dbReference>
<proteinExistence type="inferred from homology"/>
<dbReference type="PANTHER" id="PTHR11405">
    <property type="entry name" value="CARBAMOYLTRANSFERASE FAMILY MEMBER"/>
    <property type="match status" value="1"/>
</dbReference>
<feature type="binding site" evidence="19">
    <location>
        <position position="299"/>
    </location>
    <ligand>
        <name>Mg(2+)</name>
        <dbReference type="ChEBI" id="CHEBI:18420"/>
        <label>1</label>
    </ligand>
</feature>
<comment type="subunit">
    <text evidence="18 19">Composed of two chains; the small (or glutamine) chain promotes the hydrolysis of glutamine to ammonia, which is used by the large (or ammonia) chain to synthesize carbamoyl phosphate. Tetramer of heterodimers (alpha,beta)4.</text>
</comment>
<feature type="binding site" evidence="19">
    <location>
        <position position="210"/>
    </location>
    <ligand>
        <name>ATP</name>
        <dbReference type="ChEBI" id="CHEBI:30616"/>
        <label>1</label>
    </ligand>
</feature>
<dbReference type="NCBIfam" id="TIGR01369">
    <property type="entry name" value="CPSaseII_lrg"/>
    <property type="match status" value="1"/>
</dbReference>
<keyword evidence="23" id="KW-1185">Reference proteome</keyword>
<keyword evidence="7 19" id="KW-0028">Amino-acid biosynthesis</keyword>
<keyword evidence="6 19" id="KW-0436">Ligase</keyword>
<keyword evidence="12" id="KW-0460">Magnesium</keyword>
<dbReference type="InterPro" id="IPR033937">
    <property type="entry name" value="MGS_CPS_CarB"/>
</dbReference>
<evidence type="ECO:0000256" key="13">
    <source>
        <dbReference type="ARBA" id="ARBA00022975"/>
    </source>
</evidence>
<feature type="binding site" evidence="19">
    <location>
        <position position="760"/>
    </location>
    <ligand>
        <name>ATP</name>
        <dbReference type="ChEBI" id="CHEBI:30616"/>
        <label>2</label>
    </ligand>
</feature>
<dbReference type="GO" id="GO:0046872">
    <property type="term" value="F:metal ion binding"/>
    <property type="evidence" value="ECO:0007669"/>
    <property type="project" value="UniProtKB-KW"/>
</dbReference>
<comment type="domain">
    <text evidence="19">The large subunit is composed of 2 ATP-grasp domains that are involved in binding the 2 ATP molecules needed for carbamoyl phosphate synthesis. The N-terminal ATP-grasp domain (referred to as the carboxyphosphate synthetic component) catalyzes the ATP-dependent phosphorylation of hydrogencarbonate to carboxyphosphate and the subsequent nucleophilic attack by ammonia to form a carbamate intermediate. The C-terminal ATP-grasp domain (referred to as the carbamoyl phosphate synthetic component) then catalyzes the phosphorylation of carbamate with the second ATP to form the end product carbamoyl phosphate. The reactive and unstable enzyme intermediates are sequentially channeled from one active site to the next through the interior of the protein over a distance of at least 96 A.</text>
</comment>
<dbReference type="PROSITE" id="PS00866">
    <property type="entry name" value="CPSASE_1"/>
    <property type="match status" value="1"/>
</dbReference>
<feature type="binding site" evidence="19">
    <location>
        <position position="785"/>
    </location>
    <ligand>
        <name>ATP</name>
        <dbReference type="ChEBI" id="CHEBI:30616"/>
        <label>2</label>
    </ligand>
</feature>
<keyword evidence="14" id="KW-0464">Manganese</keyword>
<feature type="binding site" evidence="19">
    <location>
        <position position="301"/>
    </location>
    <ligand>
        <name>Mn(2+)</name>
        <dbReference type="ChEBI" id="CHEBI:29035"/>
        <label>2</label>
    </ligand>
</feature>
<feature type="domain" description="ATP-grasp" evidence="20">
    <location>
        <begin position="678"/>
        <end position="869"/>
    </location>
</feature>
<dbReference type="GO" id="GO:0006541">
    <property type="term" value="P:glutamine metabolic process"/>
    <property type="evidence" value="ECO:0007669"/>
    <property type="project" value="TreeGrafter"/>
</dbReference>
<evidence type="ECO:0000256" key="2">
    <source>
        <dbReference type="ARBA" id="ARBA00004812"/>
    </source>
</evidence>
<evidence type="ECO:0000256" key="4">
    <source>
        <dbReference type="ARBA" id="ARBA00009799"/>
    </source>
</evidence>
<dbReference type="Gene3D" id="1.10.1030.10">
    <property type="entry name" value="Carbamoyl-phosphate synthetase, large subunit oligomerisation domain"/>
    <property type="match status" value="1"/>
</dbReference>
<dbReference type="InterPro" id="IPR005483">
    <property type="entry name" value="CPSase_dom"/>
</dbReference>
<reference evidence="22 23" key="1">
    <citation type="submission" date="2019-02" db="EMBL/GenBank/DDBJ databases">
        <title>Deep-cultivation of Planctomycetes and their phenomic and genomic characterization uncovers novel biology.</title>
        <authorList>
            <person name="Wiegand S."/>
            <person name="Jogler M."/>
            <person name="Boedeker C."/>
            <person name="Pinto D."/>
            <person name="Vollmers J."/>
            <person name="Rivas-Marin E."/>
            <person name="Kohn T."/>
            <person name="Peeters S.H."/>
            <person name="Heuer A."/>
            <person name="Rast P."/>
            <person name="Oberbeckmann S."/>
            <person name="Bunk B."/>
            <person name="Jeske O."/>
            <person name="Meyerdierks A."/>
            <person name="Storesund J.E."/>
            <person name="Kallscheuer N."/>
            <person name="Luecker S."/>
            <person name="Lage O.M."/>
            <person name="Pohl T."/>
            <person name="Merkel B.J."/>
            <person name="Hornburger P."/>
            <person name="Mueller R.-W."/>
            <person name="Bruemmer F."/>
            <person name="Labrenz M."/>
            <person name="Spormann A.M."/>
            <person name="Op den Camp H."/>
            <person name="Overmann J."/>
            <person name="Amann R."/>
            <person name="Jetten M.S.M."/>
            <person name="Mascher T."/>
            <person name="Medema M.H."/>
            <person name="Devos D.P."/>
            <person name="Kaster A.-K."/>
            <person name="Ovreas L."/>
            <person name="Rohde M."/>
            <person name="Galperin M.Y."/>
            <person name="Jogler C."/>
        </authorList>
    </citation>
    <scope>NUCLEOTIDE SEQUENCE [LARGE SCALE GENOMIC DNA]</scope>
    <source>
        <strain evidence="22 23">Pla133</strain>
    </source>
</reference>
<evidence type="ECO:0000259" key="20">
    <source>
        <dbReference type="PROSITE" id="PS50975"/>
    </source>
</evidence>
<dbReference type="PANTHER" id="PTHR11405:SF53">
    <property type="entry name" value="CARBAMOYL-PHOSPHATE SYNTHASE [AMMONIA], MITOCHONDRIAL"/>
    <property type="match status" value="1"/>
</dbReference>
<comment type="pathway">
    <text evidence="2 19">Pyrimidine metabolism; UMP biosynthesis via de novo pathway; (S)-dihydroorotate from bicarbonate: step 1/3.</text>
</comment>
<evidence type="ECO:0000256" key="14">
    <source>
        <dbReference type="ARBA" id="ARBA00023211"/>
    </source>
</evidence>
<dbReference type="Gene3D" id="3.30.470.20">
    <property type="entry name" value="ATP-grasp fold, B domain"/>
    <property type="match status" value="2"/>
</dbReference>
<keyword evidence="10 19" id="KW-0547">Nucleotide-binding</keyword>
<dbReference type="KEGG" id="pbap:Pla133_50630"/>
<dbReference type="NCBIfam" id="NF009455">
    <property type="entry name" value="PRK12815.1"/>
    <property type="match status" value="1"/>
</dbReference>
<feature type="binding site" evidence="19">
    <location>
        <position position="299"/>
    </location>
    <ligand>
        <name>ATP</name>
        <dbReference type="ChEBI" id="CHEBI:30616"/>
        <label>1</label>
    </ligand>
</feature>
<dbReference type="InterPro" id="IPR005479">
    <property type="entry name" value="CPAse_ATP-bd"/>
</dbReference>
<dbReference type="InterPro" id="IPR016185">
    <property type="entry name" value="PreATP-grasp_dom_sf"/>
</dbReference>
<dbReference type="Pfam" id="PF02787">
    <property type="entry name" value="CPSase_L_D3"/>
    <property type="match status" value="1"/>
</dbReference>
<dbReference type="GO" id="GO:0004087">
    <property type="term" value="F:carbamoyl-phosphate synthase (ammonia) activity"/>
    <property type="evidence" value="ECO:0007669"/>
    <property type="project" value="UniProtKB-EC"/>
</dbReference>
<keyword evidence="8" id="KW-0479">Metal-binding</keyword>
<dbReference type="GO" id="GO:0004088">
    <property type="term" value="F:carbamoyl-phosphate synthase (glutamine-hydrolyzing) activity"/>
    <property type="evidence" value="ECO:0007669"/>
    <property type="project" value="UniProtKB-UniRule"/>
</dbReference>
<feature type="binding site" evidence="19">
    <location>
        <position position="828"/>
    </location>
    <ligand>
        <name>Mn(2+)</name>
        <dbReference type="ChEBI" id="CHEBI:29035"/>
        <label>3</label>
    </ligand>
</feature>
<evidence type="ECO:0000256" key="18">
    <source>
        <dbReference type="ARBA" id="ARBA00062056"/>
    </source>
</evidence>
<evidence type="ECO:0000256" key="10">
    <source>
        <dbReference type="ARBA" id="ARBA00022741"/>
    </source>
</evidence>
<keyword evidence="13 19" id="KW-0665">Pyrimidine biosynthesis</keyword>
<evidence type="ECO:0000256" key="1">
    <source>
        <dbReference type="ARBA" id="ARBA00001936"/>
    </source>
</evidence>
<dbReference type="FunFam" id="3.30.1490.20:FF:000001">
    <property type="entry name" value="Carbamoyl-phosphate synthase large chain"/>
    <property type="match status" value="1"/>
</dbReference>
<feature type="binding site" evidence="19">
    <location>
        <position position="787"/>
    </location>
    <ligand>
        <name>ATP</name>
        <dbReference type="ChEBI" id="CHEBI:30616"/>
        <label>2</label>
    </ligand>
</feature>
<feature type="binding site" evidence="19">
    <location>
        <position position="301"/>
    </location>
    <ligand>
        <name>Mg(2+)</name>
        <dbReference type="ChEBI" id="CHEBI:18420"/>
        <label>2</label>
    </ligand>
</feature>
<dbReference type="Pfam" id="PF25596">
    <property type="entry name" value="CPSase_L_D1"/>
    <property type="match status" value="2"/>
</dbReference>
<feature type="binding site" evidence="19">
    <location>
        <position position="786"/>
    </location>
    <ligand>
        <name>ATP</name>
        <dbReference type="ChEBI" id="CHEBI:30616"/>
        <label>2</label>
    </ligand>
</feature>
<comment type="catalytic activity">
    <reaction evidence="16 19">
        <text>hydrogencarbonate + L-glutamine + 2 ATP + H2O = carbamoyl phosphate + L-glutamate + 2 ADP + phosphate + 2 H(+)</text>
        <dbReference type="Rhea" id="RHEA:18633"/>
        <dbReference type="ChEBI" id="CHEBI:15377"/>
        <dbReference type="ChEBI" id="CHEBI:15378"/>
        <dbReference type="ChEBI" id="CHEBI:17544"/>
        <dbReference type="ChEBI" id="CHEBI:29985"/>
        <dbReference type="ChEBI" id="CHEBI:30616"/>
        <dbReference type="ChEBI" id="CHEBI:43474"/>
        <dbReference type="ChEBI" id="CHEBI:58228"/>
        <dbReference type="ChEBI" id="CHEBI:58359"/>
        <dbReference type="ChEBI" id="CHEBI:456216"/>
        <dbReference type="EC" id="6.3.5.5"/>
    </reaction>
</comment>
<keyword evidence="5 19" id="KW-0055">Arginine biosynthesis</keyword>
<evidence type="ECO:0000256" key="3">
    <source>
        <dbReference type="ARBA" id="ARBA00005077"/>
    </source>
</evidence>
<dbReference type="SUPFAM" id="SSF48108">
    <property type="entry name" value="Carbamoyl phosphate synthetase, large subunit connection domain"/>
    <property type="match status" value="1"/>
</dbReference>
<dbReference type="InterPro" id="IPR005480">
    <property type="entry name" value="CPSase_lsu_oligo"/>
</dbReference>
<dbReference type="InterPro" id="IPR036914">
    <property type="entry name" value="MGS-like_dom_sf"/>
</dbReference>
<dbReference type="FunFam" id="3.40.50.20:FF:000001">
    <property type="entry name" value="Carbamoyl-phosphate synthase large chain"/>
    <property type="match status" value="2"/>
</dbReference>
<evidence type="ECO:0000256" key="16">
    <source>
        <dbReference type="ARBA" id="ARBA00048816"/>
    </source>
</evidence>
<feature type="binding site" evidence="19">
    <location>
        <position position="788"/>
    </location>
    <ligand>
        <name>ATP</name>
        <dbReference type="ChEBI" id="CHEBI:30616"/>
        <label>2</label>
    </ligand>
</feature>
<comment type="pathway">
    <text evidence="3 19">Amino-acid biosynthesis; L-arginine biosynthesis; carbamoyl phosphate from bicarbonate: step 1/1.</text>
</comment>
<feature type="binding site" evidence="19">
    <location>
        <position position="842"/>
    </location>
    <ligand>
        <name>Mn(2+)</name>
        <dbReference type="ChEBI" id="CHEBI:29035"/>
        <label>4</label>
    </ligand>
</feature>
<evidence type="ECO:0000256" key="11">
    <source>
        <dbReference type="ARBA" id="ARBA00022840"/>
    </source>
</evidence>
<dbReference type="UniPathway" id="UPA00070">
    <property type="reaction ID" value="UER00115"/>
</dbReference>
<evidence type="ECO:0000256" key="9">
    <source>
        <dbReference type="ARBA" id="ARBA00022737"/>
    </source>
</evidence>
<feature type="binding site" evidence="19">
    <location>
        <position position="285"/>
    </location>
    <ligand>
        <name>ATP</name>
        <dbReference type="ChEBI" id="CHEBI:30616"/>
        <label>1</label>
    </ligand>
</feature>
<dbReference type="GO" id="GO:0005524">
    <property type="term" value="F:ATP binding"/>
    <property type="evidence" value="ECO:0007669"/>
    <property type="project" value="UniProtKB-UniRule"/>
</dbReference>
<keyword evidence="11 19" id="KW-0067">ATP-binding</keyword>
<dbReference type="CDD" id="cd01424">
    <property type="entry name" value="MGS_CPS_II"/>
    <property type="match status" value="1"/>
</dbReference>
<dbReference type="InterPro" id="IPR006275">
    <property type="entry name" value="CPSase_lsu"/>
</dbReference>
<feature type="binding site" evidence="19">
    <location>
        <position position="242"/>
    </location>
    <ligand>
        <name>ATP</name>
        <dbReference type="ChEBI" id="CHEBI:30616"/>
        <label>1</label>
    </ligand>
</feature>
<dbReference type="SMART" id="SM00851">
    <property type="entry name" value="MGS"/>
    <property type="match status" value="1"/>
</dbReference>
<feature type="binding site" evidence="19">
    <location>
        <position position="208"/>
    </location>
    <ligand>
        <name>ATP</name>
        <dbReference type="ChEBI" id="CHEBI:30616"/>
        <label>1</label>
    </ligand>
</feature>
<feature type="binding site" evidence="19">
    <location>
        <position position="299"/>
    </location>
    <ligand>
        <name>Mg(2+)</name>
        <dbReference type="ChEBI" id="CHEBI:18420"/>
        <label>2</label>
    </ligand>
</feature>
<evidence type="ECO:0000313" key="23">
    <source>
        <dbReference type="Proteomes" id="UP000316921"/>
    </source>
</evidence>
<evidence type="ECO:0000313" key="22">
    <source>
        <dbReference type="EMBL" id="QDU69940.1"/>
    </source>
</evidence>
<feature type="binding site" evidence="19">
    <location>
        <position position="243"/>
    </location>
    <ligand>
        <name>ATP</name>
        <dbReference type="ChEBI" id="CHEBI:30616"/>
        <label>1</label>
    </ligand>
</feature>
<evidence type="ECO:0000259" key="21">
    <source>
        <dbReference type="PROSITE" id="PS51855"/>
    </source>
</evidence>
<evidence type="ECO:0000256" key="15">
    <source>
        <dbReference type="ARBA" id="ARBA00047359"/>
    </source>
</evidence>
<comment type="caution">
    <text evidence="19">Lacks conserved residue(s) required for the propagation of feature annotation.</text>
</comment>
<dbReference type="FunFam" id="1.10.1030.10:FF:000002">
    <property type="entry name" value="Carbamoyl-phosphate synthase large chain"/>
    <property type="match status" value="1"/>
</dbReference>
<keyword evidence="9 19" id="KW-0677">Repeat</keyword>
<dbReference type="SUPFAM" id="SSF52440">
    <property type="entry name" value="PreATP-grasp domain"/>
    <property type="match status" value="2"/>
</dbReference>
<dbReference type="HAMAP" id="MF_01210_A">
    <property type="entry name" value="CPSase_L_chain_A"/>
    <property type="match status" value="1"/>
</dbReference>
<feature type="domain" description="ATP-grasp" evidence="20">
    <location>
        <begin position="133"/>
        <end position="328"/>
    </location>
</feature>
<feature type="binding site" evidence="19">
    <location>
        <position position="241"/>
    </location>
    <ligand>
        <name>ATP</name>
        <dbReference type="ChEBI" id="CHEBI:30616"/>
        <label>1</label>
    </ligand>
</feature>
<feature type="region of interest" description="Carboxyphosphate synthetic domain" evidence="19">
    <location>
        <begin position="1"/>
        <end position="402"/>
    </location>
</feature>
<protein>
    <recommendedName>
        <fullName evidence="19">Carbamoyl phosphate synthase large chain</fullName>
        <ecNumber evidence="19">6.3.4.16</ecNumber>
        <ecNumber evidence="19">6.3.5.5</ecNumber>
    </recommendedName>
    <alternativeName>
        <fullName evidence="19">Carbamoyl phosphate synthetase ammonia chain</fullName>
    </alternativeName>
</protein>
<dbReference type="FunFam" id="3.30.470.20:FF:000007">
    <property type="entry name" value="Carbamoyl-phosphate synthase large chain"/>
    <property type="match status" value="1"/>
</dbReference>
<dbReference type="InterPro" id="IPR058047">
    <property type="entry name" value="CPSase_preATP-grasp"/>
</dbReference>
<dbReference type="PROSITE" id="PS51257">
    <property type="entry name" value="PROKAR_LIPOPROTEIN"/>
    <property type="match status" value="1"/>
</dbReference>
<dbReference type="EMBL" id="CP036287">
    <property type="protein sequence ID" value="QDU69940.1"/>
    <property type="molecule type" value="Genomic_DNA"/>
</dbReference>
<feature type="binding site" evidence="19">
    <location>
        <position position="840"/>
    </location>
    <ligand>
        <name>ATP</name>
        <dbReference type="ChEBI" id="CHEBI:30616"/>
        <label>2</label>
    </ligand>
</feature>
<evidence type="ECO:0000256" key="8">
    <source>
        <dbReference type="ARBA" id="ARBA00022723"/>
    </source>
</evidence>
<organism evidence="22 23">
    <name type="scientific">Engelhardtia mirabilis</name>
    <dbReference type="NCBI Taxonomy" id="2528011"/>
    <lineage>
        <taxon>Bacteria</taxon>
        <taxon>Pseudomonadati</taxon>
        <taxon>Planctomycetota</taxon>
        <taxon>Planctomycetia</taxon>
        <taxon>Planctomycetia incertae sedis</taxon>
        <taxon>Engelhardtia</taxon>
    </lineage>
</organism>
<dbReference type="GO" id="GO:0006526">
    <property type="term" value="P:L-arginine biosynthetic process"/>
    <property type="evidence" value="ECO:0007669"/>
    <property type="project" value="UniProtKB-UniRule"/>
</dbReference>
<dbReference type="PROSITE" id="PS00867">
    <property type="entry name" value="CPSASE_2"/>
    <property type="match status" value="2"/>
</dbReference>
<feature type="binding site" evidence="19">
    <location>
        <position position="176"/>
    </location>
    <ligand>
        <name>ATP</name>
        <dbReference type="ChEBI" id="CHEBI:30616"/>
        <label>1</label>
    </ligand>
</feature>
<dbReference type="AlphaFoldDB" id="A0A518BSJ3"/>
<comment type="catalytic activity">
    <reaction evidence="15 19">
        <text>hydrogencarbonate + NH4(+) + 2 ATP = carbamoyl phosphate + 2 ADP + phosphate + 2 H(+)</text>
        <dbReference type="Rhea" id="RHEA:18029"/>
        <dbReference type="ChEBI" id="CHEBI:15378"/>
        <dbReference type="ChEBI" id="CHEBI:17544"/>
        <dbReference type="ChEBI" id="CHEBI:28938"/>
        <dbReference type="ChEBI" id="CHEBI:30616"/>
        <dbReference type="ChEBI" id="CHEBI:43474"/>
        <dbReference type="ChEBI" id="CHEBI:58228"/>
        <dbReference type="ChEBI" id="CHEBI:456216"/>
        <dbReference type="EC" id="6.3.4.16"/>
    </reaction>
</comment>
<dbReference type="Gene3D" id="3.40.50.20">
    <property type="match status" value="2"/>
</dbReference>
<dbReference type="SMART" id="SM01096">
    <property type="entry name" value="CPSase_L_D3"/>
    <property type="match status" value="1"/>
</dbReference>
<dbReference type="Pfam" id="PF02142">
    <property type="entry name" value="MGS"/>
    <property type="match status" value="1"/>
</dbReference>
<dbReference type="GO" id="GO:0044205">
    <property type="term" value="P:'de novo' UMP biosynthetic process"/>
    <property type="evidence" value="ECO:0007669"/>
    <property type="project" value="UniProtKB-UniRule"/>
</dbReference>
<feature type="binding site" evidence="19">
    <location>
        <position position="714"/>
    </location>
    <ligand>
        <name>ATP</name>
        <dbReference type="ChEBI" id="CHEBI:30616"/>
        <label>2</label>
    </ligand>
</feature>
<evidence type="ECO:0000256" key="12">
    <source>
        <dbReference type="ARBA" id="ARBA00022842"/>
    </source>
</evidence>
<feature type="binding site" evidence="19">
    <location>
        <position position="840"/>
    </location>
    <ligand>
        <name>Mn(2+)</name>
        <dbReference type="ChEBI" id="CHEBI:29035"/>
        <label>3</label>
    </ligand>
</feature>
<feature type="binding site" evidence="19">
    <location>
        <position position="755"/>
    </location>
    <ligand>
        <name>ATP</name>
        <dbReference type="ChEBI" id="CHEBI:30616"/>
        <label>2</label>
    </ligand>
</feature>
<dbReference type="InterPro" id="IPR011607">
    <property type="entry name" value="MGS-like_dom"/>
</dbReference>
<dbReference type="UniPathway" id="UPA00068">
    <property type="reaction ID" value="UER00171"/>
</dbReference>
<dbReference type="RefSeq" id="WP_145070306.1">
    <property type="nucleotide sequence ID" value="NZ_CP036287.1"/>
</dbReference>
<evidence type="ECO:0000256" key="6">
    <source>
        <dbReference type="ARBA" id="ARBA00022598"/>
    </source>
</evidence>
<feature type="binding site" evidence="19">
    <location>
        <position position="285"/>
    </location>
    <ligand>
        <name>Mg(2+)</name>
        <dbReference type="ChEBI" id="CHEBI:18420"/>
        <label>1</label>
    </ligand>
</feature>
<dbReference type="PROSITE" id="PS50975">
    <property type="entry name" value="ATP_GRASP"/>
    <property type="match status" value="2"/>
</dbReference>
<evidence type="ECO:0000256" key="5">
    <source>
        <dbReference type="ARBA" id="ARBA00022571"/>
    </source>
</evidence>
<feature type="domain" description="MGS-like" evidence="21">
    <location>
        <begin position="936"/>
        <end position="1081"/>
    </location>
</feature>
<feature type="binding site" evidence="19">
    <location>
        <position position="840"/>
    </location>
    <ligand>
        <name>Mn(2+)</name>
        <dbReference type="ChEBI" id="CHEBI:29035"/>
        <label>4</label>
    </ligand>
</feature>
<sequence length="1081" mass="117481">MPKRQDLDSILIIGSGPIVIGQACEFDYSGTQACKALREEGYRVILVNSNPATIMTDPETADAVYVEPITPDTVAKILRRERPDAILPTLGGQTGLNTALALYDSGVLDELGIEMLGANAAVIRKAEDRDLFRTAMMRCGLESARSGIAHNMDDARAALAELGLPCVIRPAFTLGGAGGGIAYNVDEFESIVRRGLELSIASEVLVEEFLGGWKEFEMEVMRDSADNCVIICAIENVDPMGVHTGDSITVAPAQTLTDREYQRMRNASLAIMREIGVECGGSNVQFAIEPHTGRMIVIEMNPRVSRSSALASKATGFPIAKFAAKLAVGYTLDEISNDITKQTPACFEPTIDYVVTKIPRFAFEKFPGADTTLTTQMKSVGEVMSIGRTFKESLQKALRGLEVGLSGLGFERPDQMQAVAPDHDALAQLLRRPNPDRLVAVGRALRAGWDVEAVHEATKIDRWFLENMRELVDFESELRGAKLDYELLREAKRMGYSDRQIGHATGQTADDIRALRKQLDLKPVYKLVDTCAAEFAAATPYYYSTWEDHESEERAGDVDRIMILGGGPNRIGQGIEFDYCCVHAAFAAREIGMESIMVNSNPETVSTDYDTSDHLFFEPLTEEDVLHIVDAAKPKGIIVQFGGQTPLNLAAGLARNGAPLIGTSVESIDRAEDRKQFTAFLQKLGLRQPENGLATTAGEAFEIARRIGYPVIVRPSYVLGGRAMEIVHDDEALDHFMTHAVEASPDRPVLVDKFLADAIEVDVDAISDGQRVVVGGVMEHIEQAGVHSGDSTCVLPPHTLDASTIEEIIAATKAMATELEVIGLMNVQFAVKDDQVYILEVNPRASRTVPFVSKAIGVPLAKLAAKVMCGKTLEELGFTTEIVPPYFSVKAPVFPHNRFPNTDFRLSPEMRSTGEVMGISTDLGFAFLKAFMAAGMKLPKRGRVLVTVKASDKRAVVPEARQLEQLGYELIATEGTFRTLTSNGIAVTRVNKVHEGRPHIADMIVNREIDLVLNTPAGRQQRMDDSTIRAAAVAGGIPVVTTMAGISALVAALSALHRGDFEVCSLSEHHATIISPEAARV</sequence>
<feature type="binding site" evidence="19">
    <location>
        <position position="828"/>
    </location>
    <ligand>
        <name>Mg(2+)</name>
        <dbReference type="ChEBI" id="CHEBI:18420"/>
        <label>3</label>
    </ligand>
</feature>
<feature type="binding site" evidence="19">
    <location>
        <position position="215"/>
    </location>
    <ligand>
        <name>ATP</name>
        <dbReference type="ChEBI" id="CHEBI:30616"/>
        <label>1</label>
    </ligand>
</feature>
<evidence type="ECO:0000256" key="19">
    <source>
        <dbReference type="HAMAP-Rule" id="MF_01210"/>
    </source>
</evidence>
<evidence type="ECO:0000256" key="7">
    <source>
        <dbReference type="ARBA" id="ARBA00022605"/>
    </source>
</evidence>
<dbReference type="EC" id="6.3.5.5" evidence="19"/>
<feature type="binding site" evidence="19">
    <location>
        <position position="840"/>
    </location>
    <ligand>
        <name>Mg(2+)</name>
        <dbReference type="ChEBI" id="CHEBI:18420"/>
        <label>3</label>
    </ligand>
</feature>
<dbReference type="NCBIfam" id="NF003671">
    <property type="entry name" value="PRK05294.1"/>
    <property type="match status" value="1"/>
</dbReference>
<feature type="binding site" evidence="19">
    <location>
        <position position="299"/>
    </location>
    <ligand>
        <name>Mn(2+)</name>
        <dbReference type="ChEBI" id="CHEBI:29035"/>
        <label>1</label>
    </ligand>
</feature>
<evidence type="ECO:0000256" key="17">
    <source>
        <dbReference type="ARBA" id="ARBA00057223"/>
    </source>
</evidence>
<feature type="binding site" evidence="19">
    <location>
        <position position="299"/>
    </location>
    <ligand>
        <name>Mn(2+)</name>
        <dbReference type="ChEBI" id="CHEBI:29035"/>
        <label>2</label>
    </ligand>
</feature>
<feature type="binding site" evidence="19">
    <location>
        <position position="828"/>
    </location>
    <ligand>
        <name>ATP</name>
        <dbReference type="ChEBI" id="CHEBI:30616"/>
        <label>2</label>
    </ligand>
</feature>
<dbReference type="Proteomes" id="UP000316921">
    <property type="component" value="Chromosome"/>
</dbReference>
<dbReference type="InterPro" id="IPR011761">
    <property type="entry name" value="ATP-grasp"/>
</dbReference>
<feature type="binding site" evidence="19">
    <location>
        <position position="285"/>
    </location>
    <ligand>
        <name>Mn(2+)</name>
        <dbReference type="ChEBI" id="CHEBI:29035"/>
        <label>1</label>
    </ligand>
</feature>
<accession>A0A518BSJ3</accession>
<feature type="binding site" evidence="19">
    <location>
        <position position="840"/>
    </location>
    <ligand>
        <name>Mg(2+)</name>
        <dbReference type="ChEBI" id="CHEBI:18420"/>
        <label>4</label>
    </ligand>
</feature>